<dbReference type="KEGG" id="dpx:DAPPUDRAFT_307667"/>
<accession>E9H3T9</accession>
<proteinExistence type="predicted"/>
<evidence type="ECO:0000313" key="2">
    <source>
        <dbReference type="Proteomes" id="UP000000305"/>
    </source>
</evidence>
<gene>
    <name evidence="1" type="ORF">DAPPUDRAFT_307667</name>
</gene>
<dbReference type="Proteomes" id="UP000000305">
    <property type="component" value="Unassembled WGS sequence"/>
</dbReference>
<reference evidence="1 2" key="1">
    <citation type="journal article" date="2011" name="Science">
        <title>The ecoresponsive genome of Daphnia pulex.</title>
        <authorList>
            <person name="Colbourne J.K."/>
            <person name="Pfrender M.E."/>
            <person name="Gilbert D."/>
            <person name="Thomas W.K."/>
            <person name="Tucker A."/>
            <person name="Oakley T.H."/>
            <person name="Tokishita S."/>
            <person name="Aerts A."/>
            <person name="Arnold G.J."/>
            <person name="Basu M.K."/>
            <person name="Bauer D.J."/>
            <person name="Caceres C.E."/>
            <person name="Carmel L."/>
            <person name="Casola C."/>
            <person name="Choi J.H."/>
            <person name="Detter J.C."/>
            <person name="Dong Q."/>
            <person name="Dusheyko S."/>
            <person name="Eads B.D."/>
            <person name="Frohlich T."/>
            <person name="Geiler-Samerotte K.A."/>
            <person name="Gerlach D."/>
            <person name="Hatcher P."/>
            <person name="Jogdeo S."/>
            <person name="Krijgsveld J."/>
            <person name="Kriventseva E.V."/>
            <person name="Kultz D."/>
            <person name="Laforsch C."/>
            <person name="Lindquist E."/>
            <person name="Lopez J."/>
            <person name="Manak J.R."/>
            <person name="Muller J."/>
            <person name="Pangilinan J."/>
            <person name="Patwardhan R.P."/>
            <person name="Pitluck S."/>
            <person name="Pritham E.J."/>
            <person name="Rechtsteiner A."/>
            <person name="Rho M."/>
            <person name="Rogozin I.B."/>
            <person name="Sakarya O."/>
            <person name="Salamov A."/>
            <person name="Schaack S."/>
            <person name="Shapiro H."/>
            <person name="Shiga Y."/>
            <person name="Skalitzky C."/>
            <person name="Smith Z."/>
            <person name="Souvorov A."/>
            <person name="Sung W."/>
            <person name="Tang Z."/>
            <person name="Tsuchiya D."/>
            <person name="Tu H."/>
            <person name="Vos H."/>
            <person name="Wang M."/>
            <person name="Wolf Y.I."/>
            <person name="Yamagata H."/>
            <person name="Yamada T."/>
            <person name="Ye Y."/>
            <person name="Shaw J.R."/>
            <person name="Andrews J."/>
            <person name="Crease T.J."/>
            <person name="Tang H."/>
            <person name="Lucas S.M."/>
            <person name="Robertson H.M."/>
            <person name="Bork P."/>
            <person name="Koonin E.V."/>
            <person name="Zdobnov E.M."/>
            <person name="Grigoriev I.V."/>
            <person name="Lynch M."/>
            <person name="Boore J.L."/>
        </authorList>
    </citation>
    <scope>NUCLEOTIDE SEQUENCE [LARGE SCALE GENOMIC DNA]</scope>
</reference>
<sequence>MWCHWKPTPTPEFQSIHNFRLWSPPMSRLQLLRDDPSANSDWVSCSGRLWEEATAMGTVVLMATAVDMGVMGMGMDTTIMAIAMEVTGTEGKEALNIPACPISILLAKFDSPEEDEIPASLDIDWLHT</sequence>
<protein>
    <submittedName>
        <fullName evidence="1">Uncharacterized protein</fullName>
    </submittedName>
</protein>
<organism evidence="1 2">
    <name type="scientific">Daphnia pulex</name>
    <name type="common">Water flea</name>
    <dbReference type="NCBI Taxonomy" id="6669"/>
    <lineage>
        <taxon>Eukaryota</taxon>
        <taxon>Metazoa</taxon>
        <taxon>Ecdysozoa</taxon>
        <taxon>Arthropoda</taxon>
        <taxon>Crustacea</taxon>
        <taxon>Branchiopoda</taxon>
        <taxon>Diplostraca</taxon>
        <taxon>Cladocera</taxon>
        <taxon>Anomopoda</taxon>
        <taxon>Daphniidae</taxon>
        <taxon>Daphnia</taxon>
    </lineage>
</organism>
<dbReference type="InParanoid" id="E9H3T9"/>
<dbReference type="EMBL" id="GL732589">
    <property type="protein sequence ID" value="EFX73585.1"/>
    <property type="molecule type" value="Genomic_DNA"/>
</dbReference>
<name>E9H3T9_DAPPU</name>
<dbReference type="AlphaFoldDB" id="E9H3T9"/>
<keyword evidence="2" id="KW-1185">Reference proteome</keyword>
<dbReference type="HOGENOM" id="CLU_1961816_0_0_1"/>
<evidence type="ECO:0000313" key="1">
    <source>
        <dbReference type="EMBL" id="EFX73585.1"/>
    </source>
</evidence>